<name>A0A1B2DBU8_9BACL</name>
<reference evidence="2" key="1">
    <citation type="submission" date="2016-08" db="EMBL/GenBank/DDBJ databases">
        <title>Complete Genome Seqeunce of Paenibacillus sp. BIHB 4019 from tea rhizoplane.</title>
        <authorList>
            <person name="Thakur R."/>
            <person name="Swarnkar M.K."/>
            <person name="Gulati A."/>
        </authorList>
    </citation>
    <scope>NUCLEOTIDE SEQUENCE [LARGE SCALE GENOMIC DNA]</scope>
    <source>
        <strain evidence="2">BIHB4019</strain>
    </source>
</reference>
<evidence type="ECO:0000256" key="1">
    <source>
        <dbReference type="SAM" id="MobiDB-lite"/>
    </source>
</evidence>
<organism evidence="2">
    <name type="scientific">Paenibacillus sp. BIHB 4019</name>
    <dbReference type="NCBI Taxonomy" id="1870819"/>
    <lineage>
        <taxon>Bacteria</taxon>
        <taxon>Bacillati</taxon>
        <taxon>Bacillota</taxon>
        <taxon>Bacilli</taxon>
        <taxon>Bacillales</taxon>
        <taxon>Paenibacillaceae</taxon>
        <taxon>Paenibacillus</taxon>
    </lineage>
</organism>
<evidence type="ECO:0008006" key="3">
    <source>
        <dbReference type="Google" id="ProtNLM"/>
    </source>
</evidence>
<dbReference type="InterPro" id="IPR018743">
    <property type="entry name" value="DUF2292"/>
</dbReference>
<accession>A0A1B2DBU8</accession>
<dbReference type="AlphaFoldDB" id="A0A1B2DBU8"/>
<dbReference type="RefSeq" id="WP_099516603.1">
    <property type="nucleotide sequence ID" value="NZ_CP016808.1"/>
</dbReference>
<protein>
    <recommendedName>
        <fullName evidence="3">DUF2292 domain-containing protein</fullName>
    </recommendedName>
</protein>
<proteinExistence type="predicted"/>
<dbReference type="EMBL" id="CP016808">
    <property type="protein sequence ID" value="ANY65184.1"/>
    <property type="molecule type" value="Genomic_DNA"/>
</dbReference>
<feature type="compositionally biased region" description="Low complexity" evidence="1">
    <location>
        <begin position="49"/>
        <end position="78"/>
    </location>
</feature>
<evidence type="ECO:0000313" key="2">
    <source>
        <dbReference type="EMBL" id="ANY65184.1"/>
    </source>
</evidence>
<sequence>MAKPLEIDQQWLKRIADQVGGLQYGSVNITVHDGRIVQIDRTERTRYDQPSSKQQESQSVKQQASNSHNNSSNKHQSA</sequence>
<feature type="region of interest" description="Disordered" evidence="1">
    <location>
        <begin position="40"/>
        <end position="78"/>
    </location>
</feature>
<gene>
    <name evidence="2" type="ORF">BBD42_00840</name>
</gene>
<dbReference type="Pfam" id="PF10055">
    <property type="entry name" value="DUF2292"/>
    <property type="match status" value="1"/>
</dbReference>